<dbReference type="Proteomes" id="UP001642540">
    <property type="component" value="Unassembled WGS sequence"/>
</dbReference>
<evidence type="ECO:0000313" key="3">
    <source>
        <dbReference type="Proteomes" id="UP001642540"/>
    </source>
</evidence>
<organism evidence="2 3">
    <name type="scientific">Orchesella dallaii</name>
    <dbReference type="NCBI Taxonomy" id="48710"/>
    <lineage>
        <taxon>Eukaryota</taxon>
        <taxon>Metazoa</taxon>
        <taxon>Ecdysozoa</taxon>
        <taxon>Arthropoda</taxon>
        <taxon>Hexapoda</taxon>
        <taxon>Collembola</taxon>
        <taxon>Entomobryomorpha</taxon>
        <taxon>Entomobryoidea</taxon>
        <taxon>Orchesellidae</taxon>
        <taxon>Orchesellinae</taxon>
        <taxon>Orchesella</taxon>
    </lineage>
</organism>
<dbReference type="Gene3D" id="3.60.10.10">
    <property type="entry name" value="Endonuclease/exonuclease/phosphatase"/>
    <property type="match status" value="1"/>
</dbReference>
<name>A0ABP1RQK8_9HEXA</name>
<dbReference type="SUPFAM" id="SSF56219">
    <property type="entry name" value="DNase I-like"/>
    <property type="match status" value="1"/>
</dbReference>
<reference evidence="2 3" key="1">
    <citation type="submission" date="2024-08" db="EMBL/GenBank/DDBJ databases">
        <authorList>
            <person name="Cucini C."/>
            <person name="Frati F."/>
        </authorList>
    </citation>
    <scope>NUCLEOTIDE SEQUENCE [LARGE SCALE GENOMIC DNA]</scope>
</reference>
<dbReference type="EMBL" id="CAXLJM020000097">
    <property type="protein sequence ID" value="CAL8133283.1"/>
    <property type="molecule type" value="Genomic_DNA"/>
</dbReference>
<evidence type="ECO:0000259" key="1">
    <source>
        <dbReference type="Pfam" id="PF14529"/>
    </source>
</evidence>
<accession>A0ABP1RQK8</accession>
<sequence length="354" mass="39922">MNLDRLPPRESGEVETYLLDMKITALQHRFELVINTQEATVKAVEKLEKIEMKIDTSGSIRYSKSPMSYASAVHAREGTEIITDDGSSTLPVRKTVGRKVKKSQPAIIGKSKESNDIKYVDLRLKRAHVFISRLPCAVKDERITSWTQSKGINCLKVDRLPPKFEGQTYASFHLTLDKGEFEYSDFMDAELWPEDKKDDQSNYFGVIPSVCSSSDSSKLIFLGDFNCDMQKHSTFKELDDVLNDWGLVIRDYQLLDSTTTTLTSDSGKSKSWIDHVICSENVSANIHSMDVIESTPSDHAMIIFKLNINKNLALIKNSNSDLTCHLNSNLSQGILWSNINETIHRQYASQSGII</sequence>
<protein>
    <recommendedName>
        <fullName evidence="1">Endonuclease/exonuclease/phosphatase domain-containing protein</fullName>
    </recommendedName>
</protein>
<feature type="domain" description="Endonuclease/exonuclease/phosphatase" evidence="1">
    <location>
        <begin position="201"/>
        <end position="303"/>
    </location>
</feature>
<comment type="caution">
    <text evidence="2">The sequence shown here is derived from an EMBL/GenBank/DDBJ whole genome shotgun (WGS) entry which is preliminary data.</text>
</comment>
<dbReference type="Pfam" id="PF14529">
    <property type="entry name" value="Exo_endo_phos_2"/>
    <property type="match status" value="1"/>
</dbReference>
<evidence type="ECO:0000313" key="2">
    <source>
        <dbReference type="EMBL" id="CAL8133283.1"/>
    </source>
</evidence>
<dbReference type="InterPro" id="IPR005135">
    <property type="entry name" value="Endo/exonuclease/phosphatase"/>
</dbReference>
<gene>
    <name evidence="2" type="ORF">ODALV1_LOCUS24999</name>
</gene>
<proteinExistence type="predicted"/>
<keyword evidence="3" id="KW-1185">Reference proteome</keyword>
<dbReference type="InterPro" id="IPR036691">
    <property type="entry name" value="Endo/exonu/phosph_ase_sf"/>
</dbReference>